<feature type="transmembrane region" description="Helical" evidence="8">
    <location>
        <begin position="404"/>
        <end position="426"/>
    </location>
</feature>
<feature type="transmembrane region" description="Helical" evidence="8">
    <location>
        <begin position="220"/>
        <end position="238"/>
    </location>
</feature>
<feature type="transmembrane region" description="Helical" evidence="8">
    <location>
        <begin position="473"/>
        <end position="491"/>
    </location>
</feature>
<evidence type="ECO:0000256" key="4">
    <source>
        <dbReference type="ARBA" id="ARBA00022692"/>
    </source>
</evidence>
<feature type="transmembrane region" description="Helical" evidence="8">
    <location>
        <begin position="342"/>
        <end position="363"/>
    </location>
</feature>
<evidence type="ECO:0000256" key="2">
    <source>
        <dbReference type="ARBA" id="ARBA00010992"/>
    </source>
</evidence>
<reference evidence="10 11" key="1">
    <citation type="submission" date="2015-04" db="EMBL/GenBank/DDBJ databases">
        <authorList>
            <person name="Syromyatnikov M.Y."/>
            <person name="Popov V.N."/>
        </authorList>
    </citation>
    <scope>NUCLEOTIDE SEQUENCE [LARGE SCALE GENOMIC DNA]</scope>
    <source>
        <strain evidence="10">WF-38-12</strain>
    </source>
</reference>
<dbReference type="SUPFAM" id="SSF103473">
    <property type="entry name" value="MFS general substrate transporter"/>
    <property type="match status" value="1"/>
</dbReference>
<dbReference type="PROSITE" id="PS00216">
    <property type="entry name" value="SUGAR_TRANSPORT_1"/>
    <property type="match status" value="2"/>
</dbReference>
<dbReference type="EMBL" id="CVMT01000012">
    <property type="protein sequence ID" value="CRG92313.1"/>
    <property type="molecule type" value="Genomic_DNA"/>
</dbReference>
<dbReference type="GO" id="GO:0016020">
    <property type="term" value="C:membrane"/>
    <property type="evidence" value="ECO:0007669"/>
    <property type="project" value="UniProtKB-SubCell"/>
</dbReference>
<dbReference type="InterPro" id="IPR005828">
    <property type="entry name" value="MFS_sugar_transport-like"/>
</dbReference>
<feature type="transmembrane region" description="Helical" evidence="8">
    <location>
        <begin position="150"/>
        <end position="167"/>
    </location>
</feature>
<keyword evidence="3 7" id="KW-0813">Transport</keyword>
<dbReference type="AlphaFoldDB" id="A0A0U1M9K1"/>
<keyword evidence="5 8" id="KW-1133">Transmembrane helix</keyword>
<feature type="transmembrane region" description="Helical" evidence="8">
    <location>
        <begin position="438"/>
        <end position="461"/>
    </location>
</feature>
<dbReference type="InterPro" id="IPR005829">
    <property type="entry name" value="Sugar_transporter_CS"/>
</dbReference>
<feature type="domain" description="Major facilitator superfamily (MFS) profile" evidence="9">
    <location>
        <begin position="49"/>
        <end position="495"/>
    </location>
</feature>
<evidence type="ECO:0000313" key="10">
    <source>
        <dbReference type="EMBL" id="CRG92313.1"/>
    </source>
</evidence>
<evidence type="ECO:0000256" key="3">
    <source>
        <dbReference type="ARBA" id="ARBA00022448"/>
    </source>
</evidence>
<dbReference type="InterPro" id="IPR003663">
    <property type="entry name" value="Sugar/inositol_transpt"/>
</dbReference>
<dbReference type="PANTHER" id="PTHR48022">
    <property type="entry name" value="PLASTIDIC GLUCOSE TRANSPORTER 4"/>
    <property type="match status" value="1"/>
</dbReference>
<dbReference type="OMA" id="WILPANY"/>
<feature type="transmembrane region" description="Helical" evidence="8">
    <location>
        <begin position="308"/>
        <end position="330"/>
    </location>
</feature>
<gene>
    <name evidence="10" type="ORF">PISL3812_09370</name>
</gene>
<dbReference type="InterPro" id="IPR050360">
    <property type="entry name" value="MFS_Sugar_Transporters"/>
</dbReference>
<feature type="transmembrane region" description="Helical" evidence="8">
    <location>
        <begin position="98"/>
        <end position="119"/>
    </location>
</feature>
<feature type="transmembrane region" description="Helical" evidence="8">
    <location>
        <begin position="126"/>
        <end position="144"/>
    </location>
</feature>
<dbReference type="PROSITE" id="PS50850">
    <property type="entry name" value="MFS"/>
    <property type="match status" value="1"/>
</dbReference>
<feature type="transmembrane region" description="Helical" evidence="8">
    <location>
        <begin position="47"/>
        <end position="72"/>
    </location>
</feature>
<evidence type="ECO:0000259" key="9">
    <source>
        <dbReference type="PROSITE" id="PS50850"/>
    </source>
</evidence>
<evidence type="ECO:0000256" key="6">
    <source>
        <dbReference type="ARBA" id="ARBA00023136"/>
    </source>
</evidence>
<protein>
    <submittedName>
        <fullName evidence="10">High-affinity glucose transporter HXT2</fullName>
    </submittedName>
</protein>
<feature type="transmembrane region" description="Helical" evidence="8">
    <location>
        <begin position="372"/>
        <end position="392"/>
    </location>
</feature>
<dbReference type="GO" id="GO:0005351">
    <property type="term" value="F:carbohydrate:proton symporter activity"/>
    <property type="evidence" value="ECO:0007669"/>
    <property type="project" value="TreeGrafter"/>
</dbReference>
<evidence type="ECO:0000313" key="11">
    <source>
        <dbReference type="Proteomes" id="UP000054383"/>
    </source>
</evidence>
<keyword evidence="4 8" id="KW-0812">Transmembrane</keyword>
<keyword evidence="10" id="KW-0762">Sugar transport</keyword>
<dbReference type="Gene3D" id="1.20.1250.20">
    <property type="entry name" value="MFS general substrate transporter like domains"/>
    <property type="match status" value="1"/>
</dbReference>
<name>A0A0U1M9K1_TALIS</name>
<dbReference type="InterPro" id="IPR020846">
    <property type="entry name" value="MFS_dom"/>
</dbReference>
<feature type="transmembrane region" description="Helical" evidence="8">
    <location>
        <begin position="179"/>
        <end position="200"/>
    </location>
</feature>
<dbReference type="InterPro" id="IPR036259">
    <property type="entry name" value="MFS_trans_sf"/>
</dbReference>
<dbReference type="PROSITE" id="PS00217">
    <property type="entry name" value="SUGAR_TRANSPORT_2"/>
    <property type="match status" value="1"/>
</dbReference>
<dbReference type="NCBIfam" id="TIGR00879">
    <property type="entry name" value="SP"/>
    <property type="match status" value="1"/>
</dbReference>
<dbReference type="FunFam" id="1.20.1250.20:FF:000078">
    <property type="entry name" value="MFS maltose transporter, putative"/>
    <property type="match status" value="1"/>
</dbReference>
<evidence type="ECO:0000256" key="5">
    <source>
        <dbReference type="ARBA" id="ARBA00022989"/>
    </source>
</evidence>
<accession>A0A0U1M9K1</accession>
<keyword evidence="6 8" id="KW-0472">Membrane</keyword>
<proteinExistence type="inferred from homology"/>
<comment type="subcellular location">
    <subcellularLocation>
        <location evidence="1">Membrane</location>
        <topology evidence="1">Multi-pass membrane protein</topology>
    </subcellularLocation>
</comment>
<organism evidence="10 11">
    <name type="scientific">Talaromyces islandicus</name>
    <name type="common">Penicillium islandicum</name>
    <dbReference type="NCBI Taxonomy" id="28573"/>
    <lineage>
        <taxon>Eukaryota</taxon>
        <taxon>Fungi</taxon>
        <taxon>Dikarya</taxon>
        <taxon>Ascomycota</taxon>
        <taxon>Pezizomycotina</taxon>
        <taxon>Eurotiomycetes</taxon>
        <taxon>Eurotiomycetidae</taxon>
        <taxon>Eurotiales</taxon>
        <taxon>Trichocomaceae</taxon>
        <taxon>Talaromyces</taxon>
        <taxon>Talaromyces sect. Islandici</taxon>
    </lineage>
</organism>
<keyword evidence="11" id="KW-1185">Reference proteome</keyword>
<dbReference type="Pfam" id="PF00083">
    <property type="entry name" value="Sugar_tr"/>
    <property type="match status" value="1"/>
</dbReference>
<evidence type="ECO:0000256" key="7">
    <source>
        <dbReference type="RuleBase" id="RU003346"/>
    </source>
</evidence>
<evidence type="ECO:0000256" key="1">
    <source>
        <dbReference type="ARBA" id="ARBA00004141"/>
    </source>
</evidence>
<comment type="similarity">
    <text evidence="2 7">Belongs to the major facilitator superfamily. Sugar transporter (TC 2.A.1.1) family.</text>
</comment>
<dbReference type="OrthoDB" id="6133115at2759"/>
<evidence type="ECO:0000256" key="8">
    <source>
        <dbReference type="SAM" id="Phobius"/>
    </source>
</evidence>
<dbReference type="PANTHER" id="PTHR48022:SF15">
    <property type="entry name" value="ALPHA-GLUCOSIDE TRANSPORTER, PUTATIVE (AFU_ORTHOLOGUE AFUA_5G00500)-RELATED"/>
    <property type="match status" value="1"/>
</dbReference>
<sequence length="515" mass="56513">MSDLIKKEATLESGTYVDREAGSVQNTSARVTWFEQFKELGRCRRTVAAAFACSSGAVLIGYDMTFIGSIIANEEFIKQFGLYDTNISTWILPANYQLVWSVVQYVAAMVGAFGIGLLSDRFGRRVCFYVTVSLTIAGTFVELFSPNWEVWVVAKVLMGAAMGFMQGNTPTYVSELTPVHIRGFMLSLFQFWIMLGSFLAACVLEGTSLVNGTWSWKGAIVSQFGLGAICLALFLPLVPESPYYLVRRGRSDAAREALLALHGKDTPEYTVESDLEMIQNTIEQEQEANQNQASYLQCLKGVNRRRTLIACLPMVMQMFAGYPLCGTYLAYFLTLSGISNSFLITVISILFAVLAVAVAFIMIEKVGRRPQLLFGAFAMLPCLLGISILGFVNLGTIANGRGLAALSILWTICYFLSIGAVGWTIVGEVSSVQLRAKTTSIAAAINSLFNMGWSIAIPYLINKNEANLGPKAGLIFLGTGTFFAFIAFFAIPETKNKTWAELDQLFEAHTPARKF</sequence>
<dbReference type="Proteomes" id="UP000054383">
    <property type="component" value="Unassembled WGS sequence"/>
</dbReference>